<evidence type="ECO:0008006" key="3">
    <source>
        <dbReference type="Google" id="ProtNLM"/>
    </source>
</evidence>
<evidence type="ECO:0000313" key="1">
    <source>
        <dbReference type="EMBL" id="TWI81707.1"/>
    </source>
</evidence>
<organism evidence="1 2">
    <name type="scientific">Lacibacter cauensis</name>
    <dbReference type="NCBI Taxonomy" id="510947"/>
    <lineage>
        <taxon>Bacteria</taxon>
        <taxon>Pseudomonadati</taxon>
        <taxon>Bacteroidota</taxon>
        <taxon>Chitinophagia</taxon>
        <taxon>Chitinophagales</taxon>
        <taxon>Chitinophagaceae</taxon>
        <taxon>Lacibacter</taxon>
    </lineage>
</organism>
<dbReference type="AlphaFoldDB" id="A0A562SKB6"/>
<accession>A0A562SKB6</accession>
<evidence type="ECO:0000313" key="2">
    <source>
        <dbReference type="Proteomes" id="UP000316167"/>
    </source>
</evidence>
<keyword evidence="2" id="KW-1185">Reference proteome</keyword>
<dbReference type="RefSeq" id="WP_144886887.1">
    <property type="nucleotide sequence ID" value="NZ_VLLE01000004.1"/>
</dbReference>
<sequence>MQQTISEVNFNRISNEQVVSFIHDNELYKLNDFAALESFCPKTNCTKQFYKHHKTFFIEEPIEKVWDAYKNIHPKKAWCGSMLQFGLQYCRNNNQLSYIDDEYTGAKAGQIVLIRVKALGGLAKVAVGHEITSINDEQHTLETSYLVKGKSLGSQRIQLSTCNKGFTKISHHTIYKSGSWLRDKLIYPFFHTKAIREFHDNIRKSLSNQ</sequence>
<comment type="caution">
    <text evidence="1">The sequence shown here is derived from an EMBL/GenBank/DDBJ whole genome shotgun (WGS) entry which is preliminary data.</text>
</comment>
<dbReference type="Proteomes" id="UP000316167">
    <property type="component" value="Unassembled WGS sequence"/>
</dbReference>
<gene>
    <name evidence="1" type="ORF">IQ13_2726</name>
</gene>
<proteinExistence type="predicted"/>
<protein>
    <recommendedName>
        <fullName evidence="3">DUF1990 domain-containing protein</fullName>
    </recommendedName>
</protein>
<reference evidence="1 2" key="1">
    <citation type="journal article" date="2015" name="Stand. Genomic Sci.">
        <title>Genomic Encyclopedia of Bacterial and Archaeal Type Strains, Phase III: the genomes of soil and plant-associated and newly described type strains.</title>
        <authorList>
            <person name="Whitman W.B."/>
            <person name="Woyke T."/>
            <person name="Klenk H.P."/>
            <person name="Zhou Y."/>
            <person name="Lilburn T.G."/>
            <person name="Beck B.J."/>
            <person name="De Vos P."/>
            <person name="Vandamme P."/>
            <person name="Eisen J.A."/>
            <person name="Garrity G."/>
            <person name="Hugenholtz P."/>
            <person name="Kyrpides N.C."/>
        </authorList>
    </citation>
    <scope>NUCLEOTIDE SEQUENCE [LARGE SCALE GENOMIC DNA]</scope>
    <source>
        <strain evidence="1 2">CGMCC 1.7271</strain>
    </source>
</reference>
<name>A0A562SKB6_9BACT</name>
<dbReference type="OrthoDB" id="1120381at2"/>
<dbReference type="EMBL" id="VLLE01000004">
    <property type="protein sequence ID" value="TWI81707.1"/>
    <property type="molecule type" value="Genomic_DNA"/>
</dbReference>